<comment type="subcellular location">
    <subcellularLocation>
        <location evidence="1">Membrane</location>
        <topology evidence="1">Multi-pass membrane protein</topology>
    </subcellularLocation>
</comment>
<evidence type="ECO:0000256" key="6">
    <source>
        <dbReference type="SAM" id="Phobius"/>
    </source>
</evidence>
<evidence type="ECO:0000256" key="3">
    <source>
        <dbReference type="ARBA" id="ARBA00022692"/>
    </source>
</evidence>
<feature type="transmembrane region" description="Helical" evidence="6">
    <location>
        <begin position="87"/>
        <end position="111"/>
    </location>
</feature>
<dbReference type="EMBL" id="KZ346080">
    <property type="protein sequence ID" value="PIO71033.1"/>
    <property type="molecule type" value="Genomic_DNA"/>
</dbReference>
<dbReference type="Proteomes" id="UP000230423">
    <property type="component" value="Unassembled WGS sequence"/>
</dbReference>
<dbReference type="InterPro" id="IPR019421">
    <property type="entry name" value="7TM_GPCR_serpentine_rcpt_Srd"/>
</dbReference>
<keyword evidence="5 6" id="KW-0472">Membrane</keyword>
<evidence type="ECO:0000313" key="7">
    <source>
        <dbReference type="EMBL" id="PIO71033.1"/>
    </source>
</evidence>
<evidence type="ECO:0000256" key="4">
    <source>
        <dbReference type="ARBA" id="ARBA00022989"/>
    </source>
</evidence>
<gene>
    <name evidence="7" type="ORF">TELCIR_07080</name>
</gene>
<comment type="similarity">
    <text evidence="2">Belongs to the nematode receptor-like protein srd family.</text>
</comment>
<evidence type="ECO:0000256" key="5">
    <source>
        <dbReference type="ARBA" id="ARBA00023136"/>
    </source>
</evidence>
<evidence type="ECO:0000256" key="2">
    <source>
        <dbReference type="ARBA" id="ARBA00009166"/>
    </source>
</evidence>
<sequence>MNEHRFISTKNTDQTCPAIIYSFSGDGEAELRTAVEMKFGYNMSSECTTLPIAPVYAVILVLRRLIAIKLEDEKTISENSRRLQTQLLQALIVQACLPIFSLFAVIIYAMGQLNIYRNPILEHLTFILLGFTPMLAPLTSLYFIGPYRAWMLWTFLPHKEVISIVSPT</sequence>
<evidence type="ECO:0008006" key="9">
    <source>
        <dbReference type="Google" id="ProtNLM"/>
    </source>
</evidence>
<dbReference type="AlphaFoldDB" id="A0A2G9ULK6"/>
<dbReference type="GO" id="GO:0016020">
    <property type="term" value="C:membrane"/>
    <property type="evidence" value="ECO:0007669"/>
    <property type="project" value="UniProtKB-SubCell"/>
</dbReference>
<keyword evidence="4 6" id="KW-1133">Transmembrane helix</keyword>
<name>A0A2G9ULK6_TELCI</name>
<accession>A0A2G9ULK6</accession>
<feature type="transmembrane region" description="Helical" evidence="6">
    <location>
        <begin position="123"/>
        <end position="144"/>
    </location>
</feature>
<protein>
    <recommendedName>
        <fullName evidence="9">G protein-coupled receptor</fullName>
    </recommendedName>
</protein>
<keyword evidence="8" id="KW-1185">Reference proteome</keyword>
<dbReference type="PANTHER" id="PTHR22945:SF90">
    <property type="entry name" value="G_PROTEIN_RECEP_F1_2 DOMAIN-CONTAINING PROTEIN"/>
    <property type="match status" value="1"/>
</dbReference>
<proteinExistence type="inferred from homology"/>
<dbReference type="InterPro" id="IPR050920">
    <property type="entry name" value="Nematode_rcpt-like_delta"/>
</dbReference>
<dbReference type="SUPFAM" id="SSF81321">
    <property type="entry name" value="Family A G protein-coupled receptor-like"/>
    <property type="match status" value="1"/>
</dbReference>
<evidence type="ECO:0000313" key="8">
    <source>
        <dbReference type="Proteomes" id="UP000230423"/>
    </source>
</evidence>
<evidence type="ECO:0000256" key="1">
    <source>
        <dbReference type="ARBA" id="ARBA00004141"/>
    </source>
</evidence>
<dbReference type="PANTHER" id="PTHR22945">
    <property type="entry name" value="SERPENTINE RECEPTOR, CLASS D DELTA"/>
    <property type="match status" value="1"/>
</dbReference>
<dbReference type="OrthoDB" id="5859769at2759"/>
<organism evidence="7 8">
    <name type="scientific">Teladorsagia circumcincta</name>
    <name type="common">Brown stomach worm</name>
    <name type="synonym">Ostertagia circumcincta</name>
    <dbReference type="NCBI Taxonomy" id="45464"/>
    <lineage>
        <taxon>Eukaryota</taxon>
        <taxon>Metazoa</taxon>
        <taxon>Ecdysozoa</taxon>
        <taxon>Nematoda</taxon>
        <taxon>Chromadorea</taxon>
        <taxon>Rhabditida</taxon>
        <taxon>Rhabditina</taxon>
        <taxon>Rhabditomorpha</taxon>
        <taxon>Strongyloidea</taxon>
        <taxon>Trichostrongylidae</taxon>
        <taxon>Teladorsagia</taxon>
    </lineage>
</organism>
<dbReference type="Pfam" id="PF10317">
    <property type="entry name" value="7TM_GPCR_Srd"/>
    <property type="match status" value="1"/>
</dbReference>
<keyword evidence="3 6" id="KW-0812">Transmembrane</keyword>
<reference evidence="7 8" key="1">
    <citation type="submission" date="2015-09" db="EMBL/GenBank/DDBJ databases">
        <title>Draft genome of the parasitic nematode Teladorsagia circumcincta isolate WARC Sus (inbred).</title>
        <authorList>
            <person name="Mitreva M."/>
        </authorList>
    </citation>
    <scope>NUCLEOTIDE SEQUENCE [LARGE SCALE GENOMIC DNA]</scope>
    <source>
        <strain evidence="7 8">S</strain>
    </source>
</reference>